<keyword evidence="3 7" id="KW-0645">Protease</keyword>
<evidence type="ECO:0000256" key="8">
    <source>
        <dbReference type="SAM" id="MobiDB-lite"/>
    </source>
</evidence>
<reference evidence="9" key="1">
    <citation type="submission" date="2023-06" db="EMBL/GenBank/DDBJ databases">
        <title>Genome-scale phylogeny and comparative genomics of the fungal order Sordariales.</title>
        <authorList>
            <consortium name="Lawrence Berkeley National Laboratory"/>
            <person name="Hensen N."/>
            <person name="Bonometti L."/>
            <person name="Westerberg I."/>
            <person name="Brannstrom I.O."/>
            <person name="Guillou S."/>
            <person name="Cros-Aarteil S."/>
            <person name="Calhoun S."/>
            <person name="Haridas S."/>
            <person name="Kuo A."/>
            <person name="Mondo S."/>
            <person name="Pangilinan J."/>
            <person name="Riley R."/>
            <person name="Labutti K."/>
            <person name="Andreopoulos B."/>
            <person name="Lipzen A."/>
            <person name="Chen C."/>
            <person name="Yanf M."/>
            <person name="Daum C."/>
            <person name="Ng V."/>
            <person name="Clum A."/>
            <person name="Steindorff A."/>
            <person name="Ohm R."/>
            <person name="Martin F."/>
            <person name="Silar P."/>
            <person name="Natvig D."/>
            <person name="Lalanne C."/>
            <person name="Gautier V."/>
            <person name="Ament-Velasquez S.L."/>
            <person name="Kruys A."/>
            <person name="Hutchinson M.I."/>
            <person name="Powell A.J."/>
            <person name="Barry K."/>
            <person name="Miller A.N."/>
            <person name="Grigoriev I.V."/>
            <person name="Debuchy R."/>
            <person name="Gladieux P."/>
            <person name="Thoren M.H."/>
            <person name="Johannesson H."/>
        </authorList>
    </citation>
    <scope>NUCLEOTIDE SEQUENCE</scope>
    <source>
        <strain evidence="9">CBS 540.89</strain>
    </source>
</reference>
<keyword evidence="10" id="KW-1185">Reference proteome</keyword>
<evidence type="ECO:0000256" key="3">
    <source>
        <dbReference type="ARBA" id="ARBA00022670"/>
    </source>
</evidence>
<dbReference type="AlphaFoldDB" id="A0AA40BT91"/>
<comment type="caution">
    <text evidence="9">The sequence shown here is derived from an EMBL/GenBank/DDBJ whole genome shotgun (WGS) entry which is preliminary data.</text>
</comment>
<dbReference type="PANTHER" id="PTHR11802:SF479">
    <property type="entry name" value="CARBOXYPEPTIDASE"/>
    <property type="match status" value="1"/>
</dbReference>
<evidence type="ECO:0000256" key="6">
    <source>
        <dbReference type="ARBA" id="ARBA00023180"/>
    </source>
</evidence>
<dbReference type="Pfam" id="PF00450">
    <property type="entry name" value="Peptidase_S10"/>
    <property type="match status" value="1"/>
</dbReference>
<evidence type="ECO:0000256" key="1">
    <source>
        <dbReference type="ARBA" id="ARBA00009431"/>
    </source>
</evidence>
<feature type="signal peptide" evidence="7">
    <location>
        <begin position="1"/>
        <end position="16"/>
    </location>
</feature>
<evidence type="ECO:0000313" key="10">
    <source>
        <dbReference type="Proteomes" id="UP001172159"/>
    </source>
</evidence>
<dbReference type="PROSITE" id="PS00131">
    <property type="entry name" value="CARBOXYPEPT_SER_SER"/>
    <property type="match status" value="1"/>
</dbReference>
<keyword evidence="4 7" id="KW-0732">Signal</keyword>
<name>A0AA40BT91_9PEZI</name>
<evidence type="ECO:0000256" key="5">
    <source>
        <dbReference type="ARBA" id="ARBA00022801"/>
    </source>
</evidence>
<evidence type="ECO:0000256" key="4">
    <source>
        <dbReference type="ARBA" id="ARBA00022729"/>
    </source>
</evidence>
<dbReference type="PANTHER" id="PTHR11802">
    <property type="entry name" value="SERINE PROTEASE FAMILY S10 SERINE CARBOXYPEPTIDASE"/>
    <property type="match status" value="1"/>
</dbReference>
<keyword evidence="2 7" id="KW-0121">Carboxypeptidase</keyword>
<evidence type="ECO:0000313" key="9">
    <source>
        <dbReference type="EMBL" id="KAK0739890.1"/>
    </source>
</evidence>
<dbReference type="InterPro" id="IPR029058">
    <property type="entry name" value="AB_hydrolase_fold"/>
</dbReference>
<dbReference type="GO" id="GO:0006508">
    <property type="term" value="P:proteolysis"/>
    <property type="evidence" value="ECO:0007669"/>
    <property type="project" value="UniProtKB-KW"/>
</dbReference>
<keyword evidence="5 7" id="KW-0378">Hydrolase</keyword>
<dbReference type="FunFam" id="3.40.50.1820:FF:000118">
    <property type="entry name" value="Carboxypeptidase"/>
    <property type="match status" value="1"/>
</dbReference>
<dbReference type="EMBL" id="JAUKTV010000004">
    <property type="protein sequence ID" value="KAK0739890.1"/>
    <property type="molecule type" value="Genomic_DNA"/>
</dbReference>
<dbReference type="SUPFAM" id="SSF53474">
    <property type="entry name" value="alpha/beta-Hydrolases"/>
    <property type="match status" value="1"/>
</dbReference>
<dbReference type="GO" id="GO:0004185">
    <property type="term" value="F:serine-type carboxypeptidase activity"/>
    <property type="evidence" value="ECO:0007669"/>
    <property type="project" value="UniProtKB-UniRule"/>
</dbReference>
<evidence type="ECO:0000256" key="7">
    <source>
        <dbReference type="RuleBase" id="RU361156"/>
    </source>
</evidence>
<dbReference type="Proteomes" id="UP001172159">
    <property type="component" value="Unassembled WGS sequence"/>
</dbReference>
<accession>A0AA40BT91</accession>
<keyword evidence="6" id="KW-0325">Glycoprotein</keyword>
<sequence length="565" mass="62979">MRLLSILGLLLTAVEGLRPGRGHHPTRLLNSKGVKNVSKLKAAVFPGPQDKGFPKHRFLNANTTKFAVNGTNIPDVDFDVGESYAGSLPISKDHNEQNNLFFWFFPSTNVAADKEIVIWLNGGPGCSSFEGLLHEHGPFLWQPGTYKPMRNNWSWHNLTNIVYVEQPVGTGFSAGVPTIASEEALATQFQGWWKNFVDTFSMQGYKVYIAGESYAGKYCPYIASAMLDANDTTYYQMSGMLINNALIHSYDLQQDIPIVRFIEHWGSLFPFNDTFRSHIKSMDAQCGFSAFVDTYLTFPPISPLPSILPGIYENGTWSEECYHLYDEIWLATTLQNPCFSLYHITDFCPRIWDVLGFLASTPYLPSGTKAYFDRNDVKAAIHAPQNKTWSLCADEYVFAGSDSSEPSTMYALPNVINKTGNVIIAHGQLDMVILSNGTLLAIQNMTWGGKLGFQNRPTEPFYVPFVDVVGETGVNIGGAGVMGSMVSERGLTWVGVNQAGHMLPEYAPAASYRQLEFLLGRVDCMNCTKPFTVEQLYYPEEDQGDMGQGTAPQGWSDQKSERYWK</sequence>
<comment type="similarity">
    <text evidence="1 7">Belongs to the peptidase S10 family.</text>
</comment>
<evidence type="ECO:0000256" key="2">
    <source>
        <dbReference type="ARBA" id="ARBA00022645"/>
    </source>
</evidence>
<dbReference type="PRINTS" id="PR00724">
    <property type="entry name" value="CRBOXYPTASEC"/>
</dbReference>
<dbReference type="Gene3D" id="3.40.50.1820">
    <property type="entry name" value="alpha/beta hydrolase"/>
    <property type="match status" value="1"/>
</dbReference>
<feature type="region of interest" description="Disordered" evidence="8">
    <location>
        <begin position="542"/>
        <end position="565"/>
    </location>
</feature>
<organism evidence="9 10">
    <name type="scientific">Apiosordaria backusii</name>
    <dbReference type="NCBI Taxonomy" id="314023"/>
    <lineage>
        <taxon>Eukaryota</taxon>
        <taxon>Fungi</taxon>
        <taxon>Dikarya</taxon>
        <taxon>Ascomycota</taxon>
        <taxon>Pezizomycotina</taxon>
        <taxon>Sordariomycetes</taxon>
        <taxon>Sordariomycetidae</taxon>
        <taxon>Sordariales</taxon>
        <taxon>Lasiosphaeriaceae</taxon>
        <taxon>Apiosordaria</taxon>
    </lineage>
</organism>
<dbReference type="EC" id="3.4.16.-" evidence="7"/>
<dbReference type="InterPro" id="IPR018202">
    <property type="entry name" value="Ser_caboxypep_ser_AS"/>
</dbReference>
<protein>
    <recommendedName>
        <fullName evidence="7">Carboxypeptidase</fullName>
        <ecNumber evidence="7">3.4.16.-</ecNumber>
    </recommendedName>
</protein>
<feature type="chain" id="PRO_5041484609" description="Carboxypeptidase" evidence="7">
    <location>
        <begin position="17"/>
        <end position="565"/>
    </location>
</feature>
<proteinExistence type="inferred from homology"/>
<dbReference type="InterPro" id="IPR001563">
    <property type="entry name" value="Peptidase_S10"/>
</dbReference>
<gene>
    <name evidence="9" type="ORF">B0T21DRAFT_400882</name>
</gene>